<comment type="subcellular location">
    <subcellularLocation>
        <location evidence="1">Cell membrane</location>
    </subcellularLocation>
</comment>
<dbReference type="InterPro" id="IPR001173">
    <property type="entry name" value="Glyco_trans_2-like"/>
</dbReference>
<comment type="caution">
    <text evidence="8">The sequence shown here is derived from an EMBL/GenBank/DDBJ whole genome shotgun (WGS) entry which is preliminary data.</text>
</comment>
<accession>A0A8J7C2C4</accession>
<dbReference type="GO" id="GO:0005886">
    <property type="term" value="C:plasma membrane"/>
    <property type="evidence" value="ECO:0007669"/>
    <property type="project" value="UniProtKB-SubCell"/>
</dbReference>
<evidence type="ECO:0000256" key="3">
    <source>
        <dbReference type="ARBA" id="ARBA00022676"/>
    </source>
</evidence>
<evidence type="ECO:0000313" key="8">
    <source>
        <dbReference type="EMBL" id="MBD3867411.1"/>
    </source>
</evidence>
<keyword evidence="3" id="KW-0328">Glycosyltransferase</keyword>
<evidence type="ECO:0000313" key="9">
    <source>
        <dbReference type="Proteomes" id="UP000648239"/>
    </source>
</evidence>
<dbReference type="InterPro" id="IPR029044">
    <property type="entry name" value="Nucleotide-diphossugar_trans"/>
</dbReference>
<proteinExistence type="predicted"/>
<dbReference type="Gene3D" id="3.90.550.10">
    <property type="entry name" value="Spore Coat Polysaccharide Biosynthesis Protein SpsA, Chain A"/>
    <property type="match status" value="1"/>
</dbReference>
<keyword evidence="4" id="KW-0808">Transferase</keyword>
<dbReference type="AlphaFoldDB" id="A0A8J7C2C4"/>
<feature type="transmembrane region" description="Helical" evidence="6">
    <location>
        <begin position="309"/>
        <end position="329"/>
    </location>
</feature>
<feature type="domain" description="Glycosyltransferase 2-like" evidence="7">
    <location>
        <begin position="46"/>
        <end position="216"/>
    </location>
</feature>
<evidence type="ECO:0000259" key="7">
    <source>
        <dbReference type="Pfam" id="PF00535"/>
    </source>
</evidence>
<gene>
    <name evidence="8" type="ORF">IFK94_04715</name>
</gene>
<keyword evidence="6" id="KW-0812">Transmembrane</keyword>
<protein>
    <submittedName>
        <fullName evidence="8">Glycosyltransferase</fullName>
    </submittedName>
</protein>
<sequence length="387" mass="42980">MLVVAWGGLSSLVWIFMQMKALSMFRKITWSMDLPPAQRNDFPPLSVVIPACNEAESLEGALKSLLAQDYPDLEVILVNDRSVDDTLAIMRRIASADSRVHVLDIHDLPADWLGKVHALHCGLARARGDLVLFTDADVHFEKGFLCKTVGYLLDQELDHLTVGPEACTTNFWQEATNHYFGGMFCLGMNVTELGQPGGEAYVGIGAFNLVRRSALDRTPGFPWLRLEVLDDVGLGLMLQRAGARTGVLIGFRELWLSWYPSMGEMARGLEKNMFGAMCRYSYLRLALLAVLSSLVLFGPPAAMLQPFALWPRLLGAGAVVASAVSAWYYRSRTAGNWWPLFLAPAGGLILLAIVIRSGWKCFRRGGIEWRGTFYPVDKLKEGQRVRL</sequence>
<dbReference type="GO" id="GO:0016757">
    <property type="term" value="F:glycosyltransferase activity"/>
    <property type="evidence" value="ECO:0007669"/>
    <property type="project" value="UniProtKB-KW"/>
</dbReference>
<evidence type="ECO:0000256" key="5">
    <source>
        <dbReference type="ARBA" id="ARBA00023136"/>
    </source>
</evidence>
<dbReference type="EMBL" id="JACXWD010000009">
    <property type="protein sequence ID" value="MBD3867411.1"/>
    <property type="molecule type" value="Genomic_DNA"/>
</dbReference>
<evidence type="ECO:0000256" key="1">
    <source>
        <dbReference type="ARBA" id="ARBA00004236"/>
    </source>
</evidence>
<feature type="transmembrane region" description="Helical" evidence="6">
    <location>
        <begin position="335"/>
        <end position="355"/>
    </location>
</feature>
<dbReference type="SUPFAM" id="SSF53448">
    <property type="entry name" value="Nucleotide-diphospho-sugar transferases"/>
    <property type="match status" value="1"/>
</dbReference>
<dbReference type="Pfam" id="PF00535">
    <property type="entry name" value="Glycos_transf_2"/>
    <property type="match status" value="1"/>
</dbReference>
<name>A0A8J7C2C4_9BACT</name>
<keyword evidence="5 6" id="KW-0472">Membrane</keyword>
<dbReference type="PANTHER" id="PTHR43646">
    <property type="entry name" value="GLYCOSYLTRANSFERASE"/>
    <property type="match status" value="1"/>
</dbReference>
<reference evidence="8 9" key="1">
    <citation type="submission" date="2020-08" db="EMBL/GenBank/DDBJ databases">
        <title>Acidobacteriota in marine sediments use diverse sulfur dissimilation pathways.</title>
        <authorList>
            <person name="Wasmund K."/>
        </authorList>
    </citation>
    <scope>NUCLEOTIDE SEQUENCE [LARGE SCALE GENOMIC DNA]</scope>
    <source>
        <strain evidence="8">MAG AM4</strain>
    </source>
</reference>
<dbReference type="Proteomes" id="UP000648239">
    <property type="component" value="Unassembled WGS sequence"/>
</dbReference>
<evidence type="ECO:0000256" key="2">
    <source>
        <dbReference type="ARBA" id="ARBA00022475"/>
    </source>
</evidence>
<dbReference type="CDD" id="cd06423">
    <property type="entry name" value="CESA_like"/>
    <property type="match status" value="1"/>
</dbReference>
<feature type="transmembrane region" description="Helical" evidence="6">
    <location>
        <begin position="280"/>
        <end position="297"/>
    </location>
</feature>
<keyword evidence="6" id="KW-1133">Transmembrane helix</keyword>
<keyword evidence="2" id="KW-1003">Cell membrane</keyword>
<dbReference type="PANTHER" id="PTHR43646:SF2">
    <property type="entry name" value="GLYCOSYLTRANSFERASE 2-LIKE DOMAIN-CONTAINING PROTEIN"/>
    <property type="match status" value="1"/>
</dbReference>
<evidence type="ECO:0000256" key="4">
    <source>
        <dbReference type="ARBA" id="ARBA00022679"/>
    </source>
</evidence>
<organism evidence="8 9">
    <name type="scientific">Candidatus Polarisedimenticola svalbardensis</name>
    <dbReference type="NCBI Taxonomy" id="2886004"/>
    <lineage>
        <taxon>Bacteria</taxon>
        <taxon>Pseudomonadati</taxon>
        <taxon>Acidobacteriota</taxon>
        <taxon>Candidatus Polarisedimenticolia</taxon>
        <taxon>Candidatus Polarisedimenticolales</taxon>
        <taxon>Candidatus Polarisedimenticolaceae</taxon>
        <taxon>Candidatus Polarisedimenticola</taxon>
    </lineage>
</organism>
<evidence type="ECO:0000256" key="6">
    <source>
        <dbReference type="SAM" id="Phobius"/>
    </source>
</evidence>